<organism evidence="1 2">
    <name type="scientific">Rufibacter sediminis</name>
    <dbReference type="NCBI Taxonomy" id="2762756"/>
    <lineage>
        <taxon>Bacteria</taxon>
        <taxon>Pseudomonadati</taxon>
        <taxon>Bacteroidota</taxon>
        <taxon>Cytophagia</taxon>
        <taxon>Cytophagales</taxon>
        <taxon>Hymenobacteraceae</taxon>
        <taxon>Rufibacter</taxon>
    </lineage>
</organism>
<comment type="caution">
    <text evidence="1">The sequence shown here is derived from an EMBL/GenBank/DDBJ whole genome shotgun (WGS) entry which is preliminary data.</text>
</comment>
<gene>
    <name evidence="1" type="ORF">H7U12_12360</name>
</gene>
<sequence>MHYDEFSESSLLNIDPFIDEVKIFGNFSDSEALYIIKAVPWQDFTASFGFLDKDGQVLGYVARSTWVPELAAHYHIFNKHLQKVFTVREGAGMVRFSDTLFSRIPFLGFFSGYFFNPSYHVIRQDDTQVALLKKQKSFLARRFSVYRGNPFSDSEKAQIVLSLLLITIQERLRG</sequence>
<name>A0ABR6VTJ8_9BACT</name>
<keyword evidence="2" id="KW-1185">Reference proteome</keyword>
<evidence type="ECO:0000313" key="1">
    <source>
        <dbReference type="EMBL" id="MBC3540476.1"/>
    </source>
</evidence>
<dbReference type="EMBL" id="JACOAF010000030">
    <property type="protein sequence ID" value="MBC3540476.1"/>
    <property type="molecule type" value="Genomic_DNA"/>
</dbReference>
<dbReference type="RefSeq" id="WP_186638298.1">
    <property type="nucleotide sequence ID" value="NZ_JACOAF010000030.1"/>
</dbReference>
<protein>
    <submittedName>
        <fullName evidence="1">Uncharacterized protein</fullName>
    </submittedName>
</protein>
<dbReference type="Proteomes" id="UP000659698">
    <property type="component" value="Unassembled WGS sequence"/>
</dbReference>
<evidence type="ECO:0000313" key="2">
    <source>
        <dbReference type="Proteomes" id="UP000659698"/>
    </source>
</evidence>
<proteinExistence type="predicted"/>
<reference evidence="1 2" key="1">
    <citation type="journal article" date="2019" name="Int. J. Syst. Evol. Microbiol.">
        <title>Rufibacter sediminis sp. nov., isolated from freshwater lake sediment.</title>
        <authorList>
            <person name="Qu J.H."/>
            <person name="Zhang L.J."/>
            <person name="Fu Y.H."/>
            <person name="Li H.F."/>
        </authorList>
    </citation>
    <scope>NUCLEOTIDE SEQUENCE [LARGE SCALE GENOMIC DNA]</scope>
    <source>
        <strain evidence="1 2">H-1</strain>
    </source>
</reference>
<accession>A0ABR6VTJ8</accession>